<accession>A0A0G0UGB7</accession>
<dbReference type="Pfam" id="PF02661">
    <property type="entry name" value="Fic"/>
    <property type="match status" value="1"/>
</dbReference>
<dbReference type="NCBIfam" id="TIGR01550">
    <property type="entry name" value="DOC_P1"/>
    <property type="match status" value="1"/>
</dbReference>
<gene>
    <name evidence="2" type="ORF">UU35_C0012G0008</name>
</gene>
<dbReference type="InterPro" id="IPR053737">
    <property type="entry name" value="Type_II_TA_Toxin"/>
</dbReference>
<dbReference type="EMBL" id="LCAH01000012">
    <property type="protein sequence ID" value="KKR86491.1"/>
    <property type="molecule type" value="Genomic_DNA"/>
</dbReference>
<dbReference type="InterPro" id="IPR006440">
    <property type="entry name" value="Doc"/>
</dbReference>
<dbReference type="Proteomes" id="UP000034616">
    <property type="component" value="Unassembled WGS sequence"/>
</dbReference>
<feature type="domain" description="Fido" evidence="1">
    <location>
        <begin position="1"/>
        <end position="133"/>
    </location>
</feature>
<protein>
    <recommendedName>
        <fullName evidence="1">Fido domain-containing protein</fullName>
    </recommendedName>
</protein>
<dbReference type="GO" id="GO:0016301">
    <property type="term" value="F:kinase activity"/>
    <property type="evidence" value="ECO:0007669"/>
    <property type="project" value="InterPro"/>
</dbReference>
<reference evidence="2 3" key="1">
    <citation type="journal article" date="2015" name="Nature">
        <title>rRNA introns, odd ribosomes, and small enigmatic genomes across a large radiation of phyla.</title>
        <authorList>
            <person name="Brown C.T."/>
            <person name="Hug L.A."/>
            <person name="Thomas B.C."/>
            <person name="Sharon I."/>
            <person name="Castelle C.J."/>
            <person name="Singh A."/>
            <person name="Wilkins M.J."/>
            <person name="Williams K.H."/>
            <person name="Banfield J.F."/>
        </authorList>
    </citation>
    <scope>NUCLEOTIDE SEQUENCE [LARGE SCALE GENOMIC DNA]</scope>
</reference>
<dbReference type="SUPFAM" id="SSF140931">
    <property type="entry name" value="Fic-like"/>
    <property type="match status" value="1"/>
</dbReference>
<comment type="caution">
    <text evidence="2">The sequence shown here is derived from an EMBL/GenBank/DDBJ whole genome shotgun (WGS) entry which is preliminary data.</text>
</comment>
<dbReference type="PROSITE" id="PS51459">
    <property type="entry name" value="FIDO"/>
    <property type="match status" value="1"/>
</dbReference>
<dbReference type="AlphaFoldDB" id="A0A0G0UGB7"/>
<evidence type="ECO:0000313" key="2">
    <source>
        <dbReference type="EMBL" id="KKR86491.1"/>
    </source>
</evidence>
<evidence type="ECO:0000313" key="3">
    <source>
        <dbReference type="Proteomes" id="UP000034616"/>
    </source>
</evidence>
<dbReference type="InterPro" id="IPR036597">
    <property type="entry name" value="Fido-like_dom_sf"/>
</dbReference>
<sequence length="139" mass="16292">MSNLWYPNFEELNEWVEFLQKDVVGTIFLPPNLNQTWITCMLRCFQLTAIHPDGQDLFQTAARLFYKIVKNHVLVDGNKRSAVICTFYFFIENHQYLLIPPEEMYLLAIEIASSPGSEFMDVMIQNLSEVFQKNTKFSL</sequence>
<organism evidence="2 3">
    <name type="scientific">Candidatus Uhrbacteria bacterium GW2011_GWC2_41_11</name>
    <dbReference type="NCBI Taxonomy" id="1618985"/>
    <lineage>
        <taxon>Bacteria</taxon>
        <taxon>Candidatus Uhriibacteriota</taxon>
    </lineage>
</organism>
<proteinExistence type="predicted"/>
<evidence type="ECO:0000259" key="1">
    <source>
        <dbReference type="PROSITE" id="PS51459"/>
    </source>
</evidence>
<name>A0A0G0UGB7_9BACT</name>
<dbReference type="InterPro" id="IPR003812">
    <property type="entry name" value="Fido"/>
</dbReference>
<dbReference type="Gene3D" id="1.20.120.1870">
    <property type="entry name" value="Fic/DOC protein, Fido domain"/>
    <property type="match status" value="1"/>
</dbReference>